<evidence type="ECO:0008006" key="3">
    <source>
        <dbReference type="Google" id="ProtNLM"/>
    </source>
</evidence>
<gene>
    <name evidence="1" type="ORF">EV421DRAFT_2040998</name>
</gene>
<proteinExistence type="predicted"/>
<comment type="caution">
    <text evidence="1">The sequence shown here is derived from an EMBL/GenBank/DDBJ whole genome shotgun (WGS) entry which is preliminary data.</text>
</comment>
<dbReference type="SUPFAM" id="SSF52047">
    <property type="entry name" value="RNI-like"/>
    <property type="match status" value="1"/>
</dbReference>
<sequence>MQSTLTALEEILAKHDWISTFTHSPNVLSLLRSNDAPSTSQSATLRASFERLKTARTELQSDLDLLYNATALLQTQMSRLQPFENDYKVALSPIRRIPSEITMEILRRAGGNDFFSYDLPGMRISGYNVFTIQAGPWYLGQVCSLWRNVIETLCPELWSTMRVFSYPQMPLIADAVDILRVVLERSRNHPLDFYFDSTEVGEAQAMKRCFDVMVSHAKRWRTVEIMLLPFLLPQLSLIRGKIDWLRDLYINCSPADGQPGDIHAFEIAPKLEKLYIRGMHPEATIPFPLDNLVSFSDERPFAGDRRTPEYLDLVKLAPKIRSFSYNDYGVSLIPTPFSAPGVTSRSVEELSVSSPSFMRSLVLPSLKGVTLTTADDILEMENEVIKCPVGALSALHEMLVQSQCFLTRLHLINVVLNDNLGNIIRLMPSLQEFVIKFYEWEDDYDPIMESLVTQLSEVNLVDGSLQHSMVPSLQELGIYLPSLQYTHVSFIDSAFVDMVASRVRRPPDARRLARLHLCVEGAGWTYDLDMEDENALIDLKGEGLELDFYKDDEDPVTDHDE</sequence>
<evidence type="ECO:0000313" key="2">
    <source>
        <dbReference type="Proteomes" id="UP001175226"/>
    </source>
</evidence>
<accession>A0AA39MEI3</accession>
<protein>
    <recommendedName>
        <fullName evidence="3">F-box domain-containing protein</fullName>
    </recommendedName>
</protein>
<evidence type="ECO:0000313" key="1">
    <source>
        <dbReference type="EMBL" id="KAK0431926.1"/>
    </source>
</evidence>
<dbReference type="AlphaFoldDB" id="A0AA39MEI3"/>
<name>A0AA39MEI3_9AGAR</name>
<dbReference type="Proteomes" id="UP001175226">
    <property type="component" value="Unassembled WGS sequence"/>
</dbReference>
<organism evidence="1 2">
    <name type="scientific">Armillaria borealis</name>
    <dbReference type="NCBI Taxonomy" id="47425"/>
    <lineage>
        <taxon>Eukaryota</taxon>
        <taxon>Fungi</taxon>
        <taxon>Dikarya</taxon>
        <taxon>Basidiomycota</taxon>
        <taxon>Agaricomycotina</taxon>
        <taxon>Agaricomycetes</taxon>
        <taxon>Agaricomycetidae</taxon>
        <taxon>Agaricales</taxon>
        <taxon>Marasmiineae</taxon>
        <taxon>Physalacriaceae</taxon>
        <taxon>Armillaria</taxon>
    </lineage>
</organism>
<dbReference type="EMBL" id="JAUEPT010000104">
    <property type="protein sequence ID" value="KAK0431926.1"/>
    <property type="molecule type" value="Genomic_DNA"/>
</dbReference>
<keyword evidence="2" id="KW-1185">Reference proteome</keyword>
<reference evidence="1" key="1">
    <citation type="submission" date="2023-06" db="EMBL/GenBank/DDBJ databases">
        <authorList>
            <consortium name="Lawrence Berkeley National Laboratory"/>
            <person name="Ahrendt S."/>
            <person name="Sahu N."/>
            <person name="Indic B."/>
            <person name="Wong-Bajracharya J."/>
            <person name="Merenyi Z."/>
            <person name="Ke H.-M."/>
            <person name="Monk M."/>
            <person name="Kocsube S."/>
            <person name="Drula E."/>
            <person name="Lipzen A."/>
            <person name="Balint B."/>
            <person name="Henrissat B."/>
            <person name="Andreopoulos B."/>
            <person name="Martin F.M."/>
            <person name="Harder C.B."/>
            <person name="Rigling D."/>
            <person name="Ford K.L."/>
            <person name="Foster G.D."/>
            <person name="Pangilinan J."/>
            <person name="Papanicolaou A."/>
            <person name="Barry K."/>
            <person name="LaButti K."/>
            <person name="Viragh M."/>
            <person name="Koriabine M."/>
            <person name="Yan M."/>
            <person name="Riley R."/>
            <person name="Champramary S."/>
            <person name="Plett K.L."/>
            <person name="Tsai I.J."/>
            <person name="Slot J."/>
            <person name="Sipos G."/>
            <person name="Plett J."/>
            <person name="Nagy L.G."/>
            <person name="Grigoriev I.V."/>
        </authorList>
    </citation>
    <scope>NUCLEOTIDE SEQUENCE</scope>
    <source>
        <strain evidence="1">FPL87.14</strain>
    </source>
</reference>